<evidence type="ECO:0000313" key="10">
    <source>
        <dbReference type="Proteomes" id="UP000224567"/>
    </source>
</evidence>
<keyword evidence="2" id="KW-0936">Ethylene signaling pathway</keyword>
<dbReference type="CDD" id="cd00018">
    <property type="entry name" value="AP2"/>
    <property type="match status" value="1"/>
</dbReference>
<evidence type="ECO:0000256" key="1">
    <source>
        <dbReference type="ARBA" id="ARBA00004123"/>
    </source>
</evidence>
<keyword evidence="4" id="KW-0238">DNA-binding</keyword>
<dbReference type="PROSITE" id="PS51032">
    <property type="entry name" value="AP2_ERF"/>
    <property type="match status" value="1"/>
</dbReference>
<protein>
    <submittedName>
        <fullName evidence="9">Ethylene-responsive transcription factor 4</fullName>
    </submittedName>
</protein>
<dbReference type="GO" id="GO:0003677">
    <property type="term" value="F:DNA binding"/>
    <property type="evidence" value="ECO:0007669"/>
    <property type="project" value="UniProtKB-KW"/>
</dbReference>
<dbReference type="InterPro" id="IPR036955">
    <property type="entry name" value="AP2/ERF_dom_sf"/>
</dbReference>
<dbReference type="GO" id="GO:0009873">
    <property type="term" value="P:ethylene-activated signaling pathway"/>
    <property type="evidence" value="ECO:0007669"/>
    <property type="project" value="UniProtKB-KW"/>
</dbReference>
<evidence type="ECO:0000256" key="2">
    <source>
        <dbReference type="ARBA" id="ARBA00022745"/>
    </source>
</evidence>
<dbReference type="SMART" id="SM00380">
    <property type="entry name" value="AP2"/>
    <property type="match status" value="1"/>
</dbReference>
<dbReference type="EMBL" id="MLFT02000009">
    <property type="protein sequence ID" value="PHT39179.1"/>
    <property type="molecule type" value="Genomic_DNA"/>
</dbReference>
<feature type="compositionally biased region" description="Basic and acidic residues" evidence="7">
    <location>
        <begin position="261"/>
        <end position="274"/>
    </location>
</feature>
<keyword evidence="6" id="KW-0539">Nucleus</keyword>
<evidence type="ECO:0000256" key="5">
    <source>
        <dbReference type="ARBA" id="ARBA00023163"/>
    </source>
</evidence>
<keyword evidence="5" id="KW-0804">Transcription</keyword>
<dbReference type="PANTHER" id="PTHR31677:SF212">
    <property type="entry name" value="ETHYLENE-RESPONSIVE TRANSCRIPTION FACTOR 8"/>
    <property type="match status" value="1"/>
</dbReference>
<sequence>MSFRLAELVECLYTCCFLLTTHSAALLVECTRSASSSARVAKFFELLGRSKAGMISMMSLNHQTKVDGAATPLTKGRGFYPGYGGGRQRFSRDEVHYGGVRKTLCGKYTAEIRDLSQRRSSWLGTFDMPEKAARAYAVVRQFRGYKVVTNFPEITFKTPKIFSRSLFLSIRETASPPHHKTSVVSGACHIANGERRAEPSQAYVAICLCGDATFERRRDNMAPKRKEIKSTPSKGTNAAAQLHPPLYELALQALSQLGVEDNEHREEESFKGDDPNANSSLSKSWSKP</sequence>
<keyword evidence="10" id="KW-1185">Reference proteome</keyword>
<dbReference type="PANTHER" id="PTHR31677">
    <property type="entry name" value="AP2 DOMAIN CLASS TRANSCRIPTION FACTOR"/>
    <property type="match status" value="1"/>
</dbReference>
<evidence type="ECO:0000259" key="8">
    <source>
        <dbReference type="PROSITE" id="PS51032"/>
    </source>
</evidence>
<reference evidence="9 10" key="1">
    <citation type="journal article" date="2017" name="Genome Biol.">
        <title>New reference genome sequences of hot pepper reveal the massive evolution of plant disease-resistance genes by retroduplication.</title>
        <authorList>
            <person name="Kim S."/>
            <person name="Park J."/>
            <person name="Yeom S.I."/>
            <person name="Kim Y.M."/>
            <person name="Seo E."/>
            <person name="Kim K.T."/>
            <person name="Kim M.S."/>
            <person name="Lee J.M."/>
            <person name="Cheong K."/>
            <person name="Shin H.S."/>
            <person name="Kim S.B."/>
            <person name="Han K."/>
            <person name="Lee J."/>
            <person name="Park M."/>
            <person name="Lee H.A."/>
            <person name="Lee H.Y."/>
            <person name="Lee Y."/>
            <person name="Oh S."/>
            <person name="Lee J.H."/>
            <person name="Choi E."/>
            <person name="Choi E."/>
            <person name="Lee S.E."/>
            <person name="Jeon J."/>
            <person name="Kim H."/>
            <person name="Choi G."/>
            <person name="Song H."/>
            <person name="Lee J."/>
            <person name="Lee S.C."/>
            <person name="Kwon J.K."/>
            <person name="Lee H.Y."/>
            <person name="Koo N."/>
            <person name="Hong Y."/>
            <person name="Kim R.W."/>
            <person name="Kang W.H."/>
            <person name="Huh J.H."/>
            <person name="Kang B.C."/>
            <person name="Yang T.J."/>
            <person name="Lee Y.H."/>
            <person name="Bennetzen J.L."/>
            <person name="Choi D."/>
        </authorList>
    </citation>
    <scope>NUCLEOTIDE SEQUENCE [LARGE SCALE GENOMIC DNA]</scope>
    <source>
        <strain evidence="10">cv. PBC81</strain>
    </source>
</reference>
<dbReference type="InterPro" id="IPR001471">
    <property type="entry name" value="AP2/ERF_dom"/>
</dbReference>
<feature type="compositionally biased region" description="Polar residues" evidence="7">
    <location>
        <begin position="276"/>
        <end position="288"/>
    </location>
</feature>
<accession>A0A2G2W1W5</accession>
<reference evidence="10" key="2">
    <citation type="journal article" date="2017" name="J. Anim. Genet.">
        <title>Multiple reference genome sequences of hot pepper reveal the massive evolution of plant disease resistance genes by retroduplication.</title>
        <authorList>
            <person name="Kim S."/>
            <person name="Park J."/>
            <person name="Yeom S.-I."/>
            <person name="Kim Y.-M."/>
            <person name="Seo E."/>
            <person name="Kim K.-T."/>
            <person name="Kim M.-S."/>
            <person name="Lee J.M."/>
            <person name="Cheong K."/>
            <person name="Shin H.-S."/>
            <person name="Kim S.-B."/>
            <person name="Han K."/>
            <person name="Lee J."/>
            <person name="Park M."/>
            <person name="Lee H.-A."/>
            <person name="Lee H.-Y."/>
            <person name="Lee Y."/>
            <person name="Oh S."/>
            <person name="Lee J.H."/>
            <person name="Choi E."/>
            <person name="Choi E."/>
            <person name="Lee S.E."/>
            <person name="Jeon J."/>
            <person name="Kim H."/>
            <person name="Choi G."/>
            <person name="Song H."/>
            <person name="Lee J."/>
            <person name="Lee S.-C."/>
            <person name="Kwon J.-K."/>
            <person name="Lee H.-Y."/>
            <person name="Koo N."/>
            <person name="Hong Y."/>
            <person name="Kim R.W."/>
            <person name="Kang W.-H."/>
            <person name="Huh J.H."/>
            <person name="Kang B.-C."/>
            <person name="Yang T.-J."/>
            <person name="Lee Y.-H."/>
            <person name="Bennetzen J.L."/>
            <person name="Choi D."/>
        </authorList>
    </citation>
    <scope>NUCLEOTIDE SEQUENCE [LARGE SCALE GENOMIC DNA]</scope>
    <source>
        <strain evidence="10">cv. PBC81</strain>
    </source>
</reference>
<proteinExistence type="predicted"/>
<dbReference type="STRING" id="33114.A0A2G2W1W5"/>
<comment type="subcellular location">
    <subcellularLocation>
        <location evidence="1">Nucleus</location>
    </subcellularLocation>
</comment>
<dbReference type="GO" id="GO:0005634">
    <property type="term" value="C:nucleus"/>
    <property type="evidence" value="ECO:0007669"/>
    <property type="project" value="UniProtKB-SubCell"/>
</dbReference>
<evidence type="ECO:0000313" key="9">
    <source>
        <dbReference type="EMBL" id="PHT39179.1"/>
    </source>
</evidence>
<dbReference type="SUPFAM" id="SSF54171">
    <property type="entry name" value="DNA-binding domain"/>
    <property type="match status" value="1"/>
</dbReference>
<dbReference type="AlphaFoldDB" id="A0A2G2W1W5"/>
<feature type="domain" description="AP2/ERF" evidence="8">
    <location>
        <begin position="96"/>
        <end position="152"/>
    </location>
</feature>
<gene>
    <name evidence="9" type="ORF">CQW23_22752</name>
</gene>
<evidence type="ECO:0000256" key="3">
    <source>
        <dbReference type="ARBA" id="ARBA00023015"/>
    </source>
</evidence>
<feature type="region of interest" description="Disordered" evidence="7">
    <location>
        <begin position="258"/>
        <end position="288"/>
    </location>
</feature>
<dbReference type="GO" id="GO:0003700">
    <property type="term" value="F:DNA-binding transcription factor activity"/>
    <property type="evidence" value="ECO:0007669"/>
    <property type="project" value="InterPro"/>
</dbReference>
<comment type="caution">
    <text evidence="9">The sequence shown here is derived from an EMBL/GenBank/DDBJ whole genome shotgun (WGS) entry which is preliminary data.</text>
</comment>
<name>A0A2G2W1W5_CAPBA</name>
<dbReference type="Proteomes" id="UP000224567">
    <property type="component" value="Unassembled WGS sequence"/>
</dbReference>
<dbReference type="Gene3D" id="3.30.730.10">
    <property type="entry name" value="AP2/ERF domain"/>
    <property type="match status" value="1"/>
</dbReference>
<evidence type="ECO:0000256" key="7">
    <source>
        <dbReference type="SAM" id="MobiDB-lite"/>
    </source>
</evidence>
<dbReference type="InterPro" id="IPR016177">
    <property type="entry name" value="DNA-bd_dom_sf"/>
</dbReference>
<organism evidence="9 10">
    <name type="scientific">Capsicum baccatum</name>
    <name type="common">Peruvian pepper</name>
    <dbReference type="NCBI Taxonomy" id="33114"/>
    <lineage>
        <taxon>Eukaryota</taxon>
        <taxon>Viridiplantae</taxon>
        <taxon>Streptophyta</taxon>
        <taxon>Embryophyta</taxon>
        <taxon>Tracheophyta</taxon>
        <taxon>Spermatophyta</taxon>
        <taxon>Magnoliopsida</taxon>
        <taxon>eudicotyledons</taxon>
        <taxon>Gunneridae</taxon>
        <taxon>Pentapetalae</taxon>
        <taxon>asterids</taxon>
        <taxon>lamiids</taxon>
        <taxon>Solanales</taxon>
        <taxon>Solanaceae</taxon>
        <taxon>Solanoideae</taxon>
        <taxon>Capsiceae</taxon>
        <taxon>Capsicum</taxon>
    </lineage>
</organism>
<evidence type="ECO:0000256" key="4">
    <source>
        <dbReference type="ARBA" id="ARBA00023125"/>
    </source>
</evidence>
<evidence type="ECO:0000256" key="6">
    <source>
        <dbReference type="ARBA" id="ARBA00023242"/>
    </source>
</evidence>
<keyword evidence="3" id="KW-0805">Transcription regulation</keyword>